<dbReference type="PROSITE" id="PS00626">
    <property type="entry name" value="RCC1_2"/>
    <property type="match status" value="1"/>
</dbReference>
<dbReference type="GO" id="GO:0005680">
    <property type="term" value="C:anaphase-promoting complex"/>
    <property type="evidence" value="ECO:0007669"/>
    <property type="project" value="InterPro"/>
</dbReference>
<evidence type="ECO:0000313" key="12">
    <source>
        <dbReference type="Proteomes" id="UP000242875"/>
    </source>
</evidence>
<evidence type="ECO:0000256" key="6">
    <source>
        <dbReference type="ARBA" id="ARBA00022737"/>
    </source>
</evidence>
<accession>A0A261XTP6</accession>
<dbReference type="Pfam" id="PF25390">
    <property type="entry name" value="WD40_RLD"/>
    <property type="match status" value="1"/>
</dbReference>
<name>A0A261XTP6_9FUNG</name>
<evidence type="ECO:0000256" key="2">
    <source>
        <dbReference type="ARBA" id="ARBA00006762"/>
    </source>
</evidence>
<dbReference type="InterPro" id="IPR009091">
    <property type="entry name" value="RCC1/BLIP-II"/>
</dbReference>
<evidence type="ECO:0000256" key="5">
    <source>
        <dbReference type="ARBA" id="ARBA00022679"/>
    </source>
</evidence>
<dbReference type="PRINTS" id="PR00633">
    <property type="entry name" value="RCCNDNSATION"/>
</dbReference>
<dbReference type="InterPro" id="IPR000408">
    <property type="entry name" value="Reg_chr_condens"/>
</dbReference>
<evidence type="ECO:0000256" key="7">
    <source>
        <dbReference type="ARBA" id="ARBA00022776"/>
    </source>
</evidence>
<keyword evidence="6" id="KW-0677">Repeat</keyword>
<comment type="pathway">
    <text evidence="1">Protein modification; protein ubiquitination.</text>
</comment>
<evidence type="ECO:0000313" key="11">
    <source>
        <dbReference type="EMBL" id="OZJ01736.1"/>
    </source>
</evidence>
<dbReference type="InterPro" id="IPR016901">
    <property type="entry name" value="APC10/Doc1"/>
</dbReference>
<dbReference type="Gene3D" id="2.130.10.30">
    <property type="entry name" value="Regulator of chromosome condensation 1/beta-lactamase-inhibitor protein II"/>
    <property type="match status" value="1"/>
</dbReference>
<proteinExistence type="inferred from homology"/>
<dbReference type="PANTHER" id="PTHR45982:SF1">
    <property type="entry name" value="REGULATOR OF CHROMOSOME CONDENSATION"/>
    <property type="match status" value="1"/>
</dbReference>
<dbReference type="PANTHER" id="PTHR45982">
    <property type="entry name" value="REGULATOR OF CHROMOSOME CONDENSATION"/>
    <property type="match status" value="1"/>
</dbReference>
<keyword evidence="3" id="KW-0132">Cell division</keyword>
<evidence type="ECO:0000259" key="10">
    <source>
        <dbReference type="PROSITE" id="PS51284"/>
    </source>
</evidence>
<dbReference type="Proteomes" id="UP000242875">
    <property type="component" value="Unassembled WGS sequence"/>
</dbReference>
<dbReference type="PROSITE" id="PS50012">
    <property type="entry name" value="RCC1_3"/>
    <property type="match status" value="5"/>
</dbReference>
<dbReference type="UniPathway" id="UPA00143"/>
<dbReference type="EMBL" id="MVBO01000253">
    <property type="protein sequence ID" value="OZJ01736.1"/>
    <property type="molecule type" value="Genomic_DNA"/>
</dbReference>
<gene>
    <name evidence="11" type="ORF">BZG36_05118</name>
</gene>
<dbReference type="InterPro" id="IPR008979">
    <property type="entry name" value="Galactose-bd-like_sf"/>
</dbReference>
<evidence type="ECO:0000256" key="8">
    <source>
        <dbReference type="ARBA" id="ARBA00023306"/>
    </source>
</evidence>
<dbReference type="AlphaFoldDB" id="A0A261XTP6"/>
<feature type="repeat" description="RCC1" evidence="9">
    <location>
        <begin position="448"/>
        <end position="503"/>
    </location>
</feature>
<dbReference type="GO" id="GO:0031145">
    <property type="term" value="P:anaphase-promoting complex-dependent catabolic process"/>
    <property type="evidence" value="ECO:0007669"/>
    <property type="project" value="InterPro"/>
</dbReference>
<dbReference type="GO" id="GO:0005737">
    <property type="term" value="C:cytoplasm"/>
    <property type="evidence" value="ECO:0007669"/>
    <property type="project" value="TreeGrafter"/>
</dbReference>
<evidence type="ECO:0000256" key="1">
    <source>
        <dbReference type="ARBA" id="ARBA00004906"/>
    </source>
</evidence>
<feature type="repeat" description="RCC1" evidence="9">
    <location>
        <begin position="398"/>
        <end position="447"/>
    </location>
</feature>
<dbReference type="SMART" id="SM01337">
    <property type="entry name" value="APC10"/>
    <property type="match status" value="1"/>
</dbReference>
<dbReference type="Gene3D" id="2.60.120.260">
    <property type="entry name" value="Galactose-binding domain-like"/>
    <property type="match status" value="1"/>
</dbReference>
<dbReference type="GO" id="GO:0051301">
    <property type="term" value="P:cell division"/>
    <property type="evidence" value="ECO:0007669"/>
    <property type="project" value="UniProtKB-KW"/>
</dbReference>
<feature type="repeat" description="RCC1" evidence="9">
    <location>
        <begin position="336"/>
        <end position="397"/>
    </location>
</feature>
<sequence length="560" mass="61692">MPRVVRSSATLPTDKREIGDMATWSFSSSKAGCGLEQLRDNQLDTYWQSEGPQPHYVNIQFAKRTTVQQISIYTDYRVDESYTPHKMCIRCGNTASDLQDVVAFEIDEGTGWTHVLLYGDEDAIVSRKNECRAHMIQVAVLSNHQNGKDTHLRQIKVYAPISSPYEDDDEPPFSTVMFRMHQTIRSEEDVALPHCILGIDETVRIAHVSGGGNHAAILLSDGRVYFSGDNARGQCGSIKTADGEVQSKTSSFILLDAFNEQQEALRFKDVTCGWTFTVLLCLQGNVYVTGHGKHGELGHGSFLTDTHAKLLRVPLPQPAVEVTCGWRHVLVLLEDGSVFGWGSGRNGQLGPRVNPLSTHDKLDIRTPHHITSIALEEAFPFRHLTCGHLFSIIRHTDESLEGFGSNKYGQLGLPPTSTPVHPVQLPNVAHARLVQCGWHHTVLLDRQGHVFSAGRNDHGQLGRHVDATSTDSPIPLDDVFSSVYVPVKAIACGSEHTVALTEDGVVTWGWNEHGNCGTGGQDDVIRPYRIQDFPLLGERVVGVSAGCGNTWIWTEPSTNA</sequence>
<comment type="similarity">
    <text evidence="2">Belongs to the APC10 family.</text>
</comment>
<protein>
    <recommendedName>
        <fullName evidence="10">DOC domain-containing protein</fullName>
    </recommendedName>
</protein>
<comment type="caution">
    <text evidence="11">The sequence shown here is derived from an EMBL/GenBank/DDBJ whole genome shotgun (WGS) entry which is preliminary data.</text>
</comment>
<keyword evidence="7" id="KW-0498">Mitosis</keyword>
<dbReference type="SUPFAM" id="SSF49785">
    <property type="entry name" value="Galactose-binding domain-like"/>
    <property type="match status" value="1"/>
</dbReference>
<feature type="repeat" description="RCC1" evidence="9">
    <location>
        <begin position="284"/>
        <end position="335"/>
    </location>
</feature>
<evidence type="ECO:0000256" key="4">
    <source>
        <dbReference type="ARBA" id="ARBA00022658"/>
    </source>
</evidence>
<feature type="domain" description="DOC" evidence="10">
    <location>
        <begin position="1"/>
        <end position="184"/>
    </location>
</feature>
<dbReference type="PROSITE" id="PS51284">
    <property type="entry name" value="DOC"/>
    <property type="match status" value="1"/>
</dbReference>
<dbReference type="InterPro" id="IPR058923">
    <property type="entry name" value="RCC1-like_dom"/>
</dbReference>
<keyword evidence="5" id="KW-0808">Transferase</keyword>
<dbReference type="GO" id="GO:0016567">
    <property type="term" value="P:protein ubiquitination"/>
    <property type="evidence" value="ECO:0007669"/>
    <property type="project" value="UniProtKB-UniPathway"/>
</dbReference>
<feature type="repeat" description="RCC1" evidence="9">
    <location>
        <begin position="503"/>
        <end position="556"/>
    </location>
</feature>
<dbReference type="SUPFAM" id="SSF50985">
    <property type="entry name" value="RCC1/BLIP-II"/>
    <property type="match status" value="1"/>
</dbReference>
<dbReference type="InterPro" id="IPR051553">
    <property type="entry name" value="Ran_GTPase-activating"/>
</dbReference>
<dbReference type="OrthoDB" id="5370059at2759"/>
<reference evidence="11 12" key="1">
    <citation type="journal article" date="2017" name="Mycologia">
        <title>Bifiguratus adelaidae, gen. et sp. nov., a new member of Mucoromycotina in endophytic and soil-dwelling habitats.</title>
        <authorList>
            <person name="Torres-Cruz T.J."/>
            <person name="Billingsley Tobias T.L."/>
            <person name="Almatruk M."/>
            <person name="Hesse C."/>
            <person name="Kuske C.R."/>
            <person name="Desiro A."/>
            <person name="Benucci G.M."/>
            <person name="Bonito G."/>
            <person name="Stajich J.E."/>
            <person name="Dunlap C."/>
            <person name="Arnold A.E."/>
            <person name="Porras-Alfaro A."/>
        </authorList>
    </citation>
    <scope>NUCLEOTIDE SEQUENCE [LARGE SCALE GENOMIC DNA]</scope>
    <source>
        <strain evidence="11 12">AZ0501</strain>
    </source>
</reference>
<dbReference type="CDD" id="cd08366">
    <property type="entry name" value="APC10"/>
    <property type="match status" value="1"/>
</dbReference>
<keyword evidence="8" id="KW-0131">Cell cycle</keyword>
<dbReference type="InterPro" id="IPR004939">
    <property type="entry name" value="APC_su10/DOC_dom"/>
</dbReference>
<keyword evidence="4" id="KW-0344">Guanine-nucleotide releasing factor</keyword>
<evidence type="ECO:0000256" key="3">
    <source>
        <dbReference type="ARBA" id="ARBA00022618"/>
    </source>
</evidence>
<organism evidence="11 12">
    <name type="scientific">Bifiguratus adelaidae</name>
    <dbReference type="NCBI Taxonomy" id="1938954"/>
    <lineage>
        <taxon>Eukaryota</taxon>
        <taxon>Fungi</taxon>
        <taxon>Fungi incertae sedis</taxon>
        <taxon>Mucoromycota</taxon>
        <taxon>Mucoromycotina</taxon>
        <taxon>Endogonomycetes</taxon>
        <taxon>Endogonales</taxon>
        <taxon>Endogonales incertae sedis</taxon>
        <taxon>Bifiguratus</taxon>
    </lineage>
</organism>
<dbReference type="Pfam" id="PF03256">
    <property type="entry name" value="ANAPC10"/>
    <property type="match status" value="1"/>
</dbReference>
<evidence type="ECO:0000256" key="9">
    <source>
        <dbReference type="PROSITE-ProRule" id="PRU00235"/>
    </source>
</evidence>
<dbReference type="GO" id="GO:0005085">
    <property type="term" value="F:guanyl-nucleotide exchange factor activity"/>
    <property type="evidence" value="ECO:0007669"/>
    <property type="project" value="TreeGrafter"/>
</dbReference>
<dbReference type="GO" id="GO:0016740">
    <property type="term" value="F:transferase activity"/>
    <property type="evidence" value="ECO:0007669"/>
    <property type="project" value="UniProtKB-KW"/>
</dbReference>
<keyword evidence="12" id="KW-1185">Reference proteome</keyword>